<dbReference type="OrthoDB" id="10096284at2759"/>
<keyword evidence="1" id="KW-0732">Signal</keyword>
<keyword evidence="3" id="KW-1185">Reference proteome</keyword>
<dbReference type="AlphaFoldDB" id="A0A7M7PHW5"/>
<reference evidence="3" key="1">
    <citation type="submission" date="2015-02" db="EMBL/GenBank/DDBJ databases">
        <title>Genome sequencing for Strongylocentrotus purpuratus.</title>
        <authorList>
            <person name="Murali S."/>
            <person name="Liu Y."/>
            <person name="Vee V."/>
            <person name="English A."/>
            <person name="Wang M."/>
            <person name="Skinner E."/>
            <person name="Han Y."/>
            <person name="Muzny D.M."/>
            <person name="Worley K.C."/>
            <person name="Gibbs R.A."/>
        </authorList>
    </citation>
    <scope>NUCLEOTIDE SEQUENCE</scope>
</reference>
<dbReference type="GeneID" id="105445263"/>
<accession>A0A7M7PHW5</accession>
<evidence type="ECO:0000313" key="2">
    <source>
        <dbReference type="EnsemblMetazoa" id="XP_030851708"/>
    </source>
</evidence>
<evidence type="ECO:0000256" key="1">
    <source>
        <dbReference type="SAM" id="SignalP"/>
    </source>
</evidence>
<feature type="chain" id="PRO_5036401748" evidence="1">
    <location>
        <begin position="30"/>
        <end position="127"/>
    </location>
</feature>
<dbReference type="KEGG" id="spu:105445263"/>
<dbReference type="EnsemblMetazoa" id="XM_030995848">
    <property type="protein sequence ID" value="XP_030851708"/>
    <property type="gene ID" value="LOC115928543"/>
</dbReference>
<dbReference type="EnsemblMetazoa" id="XM_011680582">
    <property type="protein sequence ID" value="XP_011678884"/>
    <property type="gene ID" value="LOC105445263"/>
</dbReference>
<protein>
    <submittedName>
        <fullName evidence="2">Uncharacterized protein</fullName>
    </submittedName>
</protein>
<dbReference type="Proteomes" id="UP000007110">
    <property type="component" value="Unassembled WGS sequence"/>
</dbReference>
<proteinExistence type="predicted"/>
<sequence length="127" mass="14069">MAPVTWRVYTTCLTLVMLCVLATYHGAVAAKRCVRTSGDTLDVEEFQSASPSTIKKILEAYFQNRRASKPTYNRPIYTCVPQGDSCSPTGKTPCCGRMGCYKYNGEKCARGSRCVCRNPQYSIDPGF</sequence>
<organism evidence="2 3">
    <name type="scientific">Strongylocentrotus purpuratus</name>
    <name type="common">Purple sea urchin</name>
    <dbReference type="NCBI Taxonomy" id="7668"/>
    <lineage>
        <taxon>Eukaryota</taxon>
        <taxon>Metazoa</taxon>
        <taxon>Echinodermata</taxon>
        <taxon>Eleutherozoa</taxon>
        <taxon>Echinozoa</taxon>
        <taxon>Echinoidea</taxon>
        <taxon>Euechinoidea</taxon>
        <taxon>Echinacea</taxon>
        <taxon>Camarodonta</taxon>
        <taxon>Echinidea</taxon>
        <taxon>Strongylocentrotidae</taxon>
        <taxon>Strongylocentrotus</taxon>
    </lineage>
</organism>
<reference evidence="2" key="2">
    <citation type="submission" date="2021-01" db="UniProtKB">
        <authorList>
            <consortium name="EnsemblMetazoa"/>
        </authorList>
    </citation>
    <scope>IDENTIFICATION</scope>
</reference>
<evidence type="ECO:0000313" key="3">
    <source>
        <dbReference type="Proteomes" id="UP000007110"/>
    </source>
</evidence>
<name>A0A7M7PHW5_STRPU</name>
<dbReference type="InParanoid" id="A0A7M7PHW5"/>
<dbReference type="RefSeq" id="XP_030851708.1">
    <property type="nucleotide sequence ID" value="XM_030995848.1"/>
</dbReference>
<dbReference type="GeneID" id="115928543"/>
<dbReference type="KEGG" id="spu:115928543"/>
<dbReference type="RefSeq" id="XP_011678884.1">
    <property type="nucleotide sequence ID" value="XM_011680582.2"/>
</dbReference>
<feature type="signal peptide" evidence="1">
    <location>
        <begin position="1"/>
        <end position="29"/>
    </location>
</feature>